<dbReference type="EMBL" id="CP063845">
    <property type="protein sequence ID" value="UFP94935.1"/>
    <property type="molecule type" value="Genomic_DNA"/>
</dbReference>
<gene>
    <name evidence="2" type="ORF">ISF26_01420</name>
</gene>
<evidence type="ECO:0000313" key="2">
    <source>
        <dbReference type="EMBL" id="UFP94935.1"/>
    </source>
</evidence>
<evidence type="ECO:0000259" key="1">
    <source>
        <dbReference type="Pfam" id="PF13304"/>
    </source>
</evidence>
<keyword evidence="3" id="KW-1185">Reference proteome</keyword>
<dbReference type="PANTHER" id="PTHR32182:SF25">
    <property type="entry name" value="SLR1056 PROTEIN"/>
    <property type="match status" value="1"/>
</dbReference>
<feature type="domain" description="ATPase AAA-type core" evidence="1">
    <location>
        <begin position="27"/>
        <end position="336"/>
    </location>
</feature>
<reference evidence="2 3" key="1">
    <citation type="journal article" date="2021" name="Genome Biol. Evol.">
        <title>Complete Genome Sequencing of a Novel Gloeobacter Species from a Waterfall Cave in Mexico.</title>
        <authorList>
            <person name="Saw J.H."/>
            <person name="Cardona T."/>
            <person name="Montejano G."/>
        </authorList>
    </citation>
    <scope>NUCLEOTIDE SEQUENCE [LARGE SCALE GENOMIC DNA]</scope>
    <source>
        <strain evidence="2">MG652769</strain>
    </source>
</reference>
<protein>
    <submittedName>
        <fullName evidence="2">AAA family ATPase</fullName>
    </submittedName>
</protein>
<dbReference type="InterPro" id="IPR014555">
    <property type="entry name" value="RecF-like"/>
</dbReference>
<dbReference type="Pfam" id="PF13304">
    <property type="entry name" value="AAA_21"/>
    <property type="match status" value="1"/>
</dbReference>
<name>A0ABY3PMT4_9CYAN</name>
<evidence type="ECO:0000313" key="3">
    <source>
        <dbReference type="Proteomes" id="UP001054846"/>
    </source>
</evidence>
<dbReference type="InterPro" id="IPR003959">
    <property type="entry name" value="ATPase_AAA_core"/>
</dbReference>
<dbReference type="Gene3D" id="3.40.50.300">
    <property type="entry name" value="P-loop containing nucleotide triphosphate hydrolases"/>
    <property type="match status" value="1"/>
</dbReference>
<dbReference type="PIRSF" id="PIRSF029347">
    <property type="entry name" value="RecF"/>
    <property type="match status" value="1"/>
</dbReference>
<proteinExistence type="predicted"/>
<dbReference type="RefSeq" id="WP_230842002.1">
    <property type="nucleotide sequence ID" value="NZ_CP063845.1"/>
</dbReference>
<dbReference type="Proteomes" id="UP001054846">
    <property type="component" value="Chromosome"/>
</dbReference>
<dbReference type="InterPro" id="IPR027417">
    <property type="entry name" value="P-loop_NTPase"/>
</dbReference>
<accession>A0ABY3PMT4</accession>
<dbReference type="SUPFAM" id="SSF52540">
    <property type="entry name" value="P-loop containing nucleoside triphosphate hydrolases"/>
    <property type="match status" value="1"/>
</dbReference>
<sequence length="386" mass="43946">MIFVKSLRLDSLLSFPPGSPAVKLRDLNVIIGPNGSGKSNFIKAIELLHATPTNFASAINNGGGIREWLWKGSEWNDQVKATIDAHLKDEFKHSLYYQLSFKDLADMPVIETESLMEIETENTGISQDGYTFRRSRVFLSSAWIDEFAEEEYSHRLVEDLAYNESVLSHYTDLPDYPKLRWFAMQFANIQIFREWSIGHLGQSKRAGFPEDFRKLGNILNRLEHSDTKYILDNILQRFLPRYEGLSTSVEGDTVQIFLHEQGLKTPVPAARLSDGTVRFLAMAALLLMPDPPPLVCIEEPELGLHPDTMTLLAELFMLARERTQLIVTTHSDALLSALTEEVESVLVCEYLEGTVFSRLELDKLKYWLDKYRLGDLWRMGDLGGNP</sequence>
<organism evidence="2 3">
    <name type="scientific">Gloeobacter morelensis MG652769</name>
    <dbReference type="NCBI Taxonomy" id="2781736"/>
    <lineage>
        <taxon>Bacteria</taxon>
        <taxon>Bacillati</taxon>
        <taxon>Cyanobacteriota</taxon>
        <taxon>Cyanophyceae</taxon>
        <taxon>Gloeobacterales</taxon>
        <taxon>Gloeobacteraceae</taxon>
        <taxon>Gloeobacter</taxon>
        <taxon>Gloeobacter morelensis</taxon>
    </lineage>
</organism>
<dbReference type="PANTHER" id="PTHR32182">
    <property type="entry name" value="DNA REPLICATION AND REPAIR PROTEIN RECF"/>
    <property type="match status" value="1"/>
</dbReference>